<sequence length="361" mass="40481">MKKIQAFLPKIVKDVWLMEPIQMALKVVKAGLDMVGISQFSISNSRPTNLNKGCVLFVFYRNCSVAGKLPVPPKADLSLQLANVTTYLIGEKLMRPLQDLYNLNVLAEYYRIKRRMMESPFEYHAMLVGTKHLVTFDGKMYDLASKCSVLLAKDFVHSAFTVILNEETRNSRSLYVEINQSVITIYPRLKISKMYNFSFTEENCQVLDQSLENSTMNSRQGTNKIEVSDQKGVSVSCDFQYDVCTVTLAGWHHGVSAGLFGTNDNEAGNEWMVPNGSFTDNMKEFTQSWQAGGRGHNPNLWIYLQVAPNASLCTQVEPEPFYTMCTQDTCDSPALGAACSLAAAFVHLCNRNFVPVEIPPQ</sequence>
<dbReference type="SMART" id="SM00216">
    <property type="entry name" value="VWD"/>
    <property type="match status" value="1"/>
</dbReference>
<dbReference type="Pfam" id="PF08742">
    <property type="entry name" value="C8"/>
    <property type="match status" value="1"/>
</dbReference>
<proteinExistence type="predicted"/>
<reference evidence="2 3" key="1">
    <citation type="submission" date="2017-05" db="EMBL/GenBank/DDBJ databases">
        <title>Genome of assembly of the Bengalese finch, Lonchura striata domestica.</title>
        <authorList>
            <person name="Colquitt B.M."/>
            <person name="Brainard M.S."/>
        </authorList>
    </citation>
    <scope>NUCLEOTIDE SEQUENCE [LARGE SCALE GENOMIC DNA]</scope>
    <source>
        <strain evidence="2">White83orange57</strain>
    </source>
</reference>
<dbReference type="PANTHER" id="PTHR37860:SF2">
    <property type="entry name" value="VITELLOGENIN DOMAIN-CONTAINING PROTEIN"/>
    <property type="match status" value="1"/>
</dbReference>
<evidence type="ECO:0000313" key="2">
    <source>
        <dbReference type="EMBL" id="OWK53210.1"/>
    </source>
</evidence>
<name>A0A218UIG5_9PASE</name>
<feature type="non-terminal residue" evidence="2">
    <location>
        <position position="361"/>
    </location>
</feature>
<evidence type="ECO:0000259" key="1">
    <source>
        <dbReference type="PROSITE" id="PS51233"/>
    </source>
</evidence>
<dbReference type="Pfam" id="PF00094">
    <property type="entry name" value="VWD"/>
    <property type="match status" value="1"/>
</dbReference>
<dbReference type="InterPro" id="IPR014853">
    <property type="entry name" value="VWF/SSPO/ZAN-like_Cys-rich_dom"/>
</dbReference>
<dbReference type="EMBL" id="MUZQ01000298">
    <property type="protein sequence ID" value="OWK53210.1"/>
    <property type="molecule type" value="Genomic_DNA"/>
</dbReference>
<dbReference type="Proteomes" id="UP000197619">
    <property type="component" value="Unassembled WGS sequence"/>
</dbReference>
<keyword evidence="3" id="KW-1185">Reference proteome</keyword>
<organism evidence="2 3">
    <name type="scientific">Lonchura striata</name>
    <name type="common">white-rumped munia</name>
    <dbReference type="NCBI Taxonomy" id="40157"/>
    <lineage>
        <taxon>Eukaryota</taxon>
        <taxon>Metazoa</taxon>
        <taxon>Chordata</taxon>
        <taxon>Craniata</taxon>
        <taxon>Vertebrata</taxon>
        <taxon>Euteleostomi</taxon>
        <taxon>Archelosauria</taxon>
        <taxon>Archosauria</taxon>
        <taxon>Dinosauria</taxon>
        <taxon>Saurischia</taxon>
        <taxon>Theropoda</taxon>
        <taxon>Coelurosauria</taxon>
        <taxon>Aves</taxon>
        <taxon>Neognathae</taxon>
        <taxon>Neoaves</taxon>
        <taxon>Telluraves</taxon>
        <taxon>Australaves</taxon>
        <taxon>Passeriformes</taxon>
        <taxon>Passeroidea</taxon>
        <taxon>Estrildidae</taxon>
        <taxon>Estrildinae</taxon>
        <taxon>Lonchura</taxon>
    </lineage>
</organism>
<dbReference type="AlphaFoldDB" id="A0A218UIG5"/>
<accession>A0A218UIG5</accession>
<dbReference type="InterPro" id="IPR001846">
    <property type="entry name" value="VWF_type-D"/>
</dbReference>
<gene>
    <name evidence="2" type="primary">APLP</name>
    <name evidence="2" type="ORF">RLOC_00010486</name>
</gene>
<protein>
    <submittedName>
        <fullName evidence="2">Apolipophorin</fullName>
    </submittedName>
</protein>
<evidence type="ECO:0000313" key="3">
    <source>
        <dbReference type="Proteomes" id="UP000197619"/>
    </source>
</evidence>
<dbReference type="PANTHER" id="PTHR37860">
    <property type="entry name" value="AGAP008810-PA"/>
    <property type="match status" value="1"/>
</dbReference>
<feature type="domain" description="VWFD" evidence="1">
    <location>
        <begin position="123"/>
        <end position="298"/>
    </location>
</feature>
<comment type="caution">
    <text evidence="2">The sequence shown here is derived from an EMBL/GenBank/DDBJ whole genome shotgun (WGS) entry which is preliminary data.</text>
</comment>
<dbReference type="PROSITE" id="PS51233">
    <property type="entry name" value="VWFD"/>
    <property type="match status" value="1"/>
</dbReference>